<dbReference type="EMBL" id="NXLW01000007">
    <property type="protein sequence ID" value="RDU72430.1"/>
    <property type="molecule type" value="Genomic_DNA"/>
</dbReference>
<evidence type="ECO:0008006" key="3">
    <source>
        <dbReference type="Google" id="ProtNLM"/>
    </source>
</evidence>
<sequence length="190" mass="22216">MLIIVEGHTDKDFIELYIKRLYSIVDEKYKEKLKSYKIVKTDGVCKLKSVETEIRKHEQIKIIFDADTDFEDSKSNIIKQLEDMGSNFSSKCEIFLMPNNKDNGTLEILLENIAKEKVLLTCFDNYKECLKKLQKDNQNIKLPAKKSKIYAYFHSFGFKNGIKDFKINGDMLDCQSNYLQPLKNFLLDTN</sequence>
<evidence type="ECO:0000313" key="2">
    <source>
        <dbReference type="Proteomes" id="UP000256424"/>
    </source>
</evidence>
<gene>
    <name evidence="1" type="ORF">CQA66_05050</name>
</gene>
<dbReference type="Proteomes" id="UP000256424">
    <property type="component" value="Unassembled WGS sequence"/>
</dbReference>
<keyword evidence="2" id="KW-1185">Reference proteome</keyword>
<organism evidence="1 2">
    <name type="scientific">Helicobacter aurati</name>
    <dbReference type="NCBI Taxonomy" id="137778"/>
    <lineage>
        <taxon>Bacteria</taxon>
        <taxon>Pseudomonadati</taxon>
        <taxon>Campylobacterota</taxon>
        <taxon>Epsilonproteobacteria</taxon>
        <taxon>Campylobacterales</taxon>
        <taxon>Helicobacteraceae</taxon>
        <taxon>Helicobacter</taxon>
    </lineage>
</organism>
<protein>
    <recommendedName>
        <fullName evidence="3">DUF4435 domain-containing protein</fullName>
    </recommendedName>
</protein>
<name>A0A3D8J5B4_9HELI</name>
<reference evidence="1 2" key="1">
    <citation type="submission" date="2018-04" db="EMBL/GenBank/DDBJ databases">
        <title>Novel Campyloabacter and Helicobacter Species and Strains.</title>
        <authorList>
            <person name="Mannion A.J."/>
            <person name="Shen Z."/>
            <person name="Fox J.G."/>
        </authorList>
    </citation>
    <scope>NUCLEOTIDE SEQUENCE [LARGE SCALE GENOMIC DNA]</scope>
    <source>
        <strain evidence="1 2">MIT 97-5075</strain>
    </source>
</reference>
<evidence type="ECO:0000313" key="1">
    <source>
        <dbReference type="EMBL" id="RDU72430.1"/>
    </source>
</evidence>
<accession>A0A3D8J5B4</accession>
<comment type="caution">
    <text evidence="1">The sequence shown here is derived from an EMBL/GenBank/DDBJ whole genome shotgun (WGS) entry which is preliminary data.</text>
</comment>
<dbReference type="RefSeq" id="WP_104762792.1">
    <property type="nucleotide sequence ID" value="NZ_FZPM01000009.1"/>
</dbReference>
<dbReference type="AlphaFoldDB" id="A0A3D8J5B4"/>
<dbReference type="Pfam" id="PF11536">
    <property type="entry name" value="DUF3226"/>
    <property type="match status" value="1"/>
</dbReference>
<dbReference type="SUPFAM" id="SSF160945">
    <property type="entry name" value="PH0156-like"/>
    <property type="match status" value="1"/>
</dbReference>
<proteinExistence type="predicted"/>
<dbReference type="InterPro" id="IPR024508">
    <property type="entry name" value="DUF3226"/>
</dbReference>
<dbReference type="OrthoDB" id="308934at2"/>